<dbReference type="Pfam" id="PF00391">
    <property type="entry name" value="PEP-utilizers"/>
    <property type="match status" value="1"/>
</dbReference>
<feature type="domain" description="Ketoreductase" evidence="1">
    <location>
        <begin position="10"/>
        <end position="175"/>
    </location>
</feature>
<name>A0ABN1GR39_9ACTN</name>
<protein>
    <submittedName>
        <fullName evidence="2">Sugar epimerase family protein</fullName>
    </submittedName>
</protein>
<dbReference type="Proteomes" id="UP001500957">
    <property type="component" value="Unassembled WGS sequence"/>
</dbReference>
<dbReference type="InterPro" id="IPR008279">
    <property type="entry name" value="PEP-util_enz_mobile_dom"/>
</dbReference>
<dbReference type="Gene3D" id="3.40.50.720">
    <property type="entry name" value="NAD(P)-binding Rossmann-like Domain"/>
    <property type="match status" value="1"/>
</dbReference>
<keyword evidence="3" id="KW-1185">Reference proteome</keyword>
<dbReference type="RefSeq" id="WP_344604002.1">
    <property type="nucleotide sequence ID" value="NZ_BAAAHE010000014.1"/>
</dbReference>
<dbReference type="InterPro" id="IPR036637">
    <property type="entry name" value="Phosphohistidine_dom_sf"/>
</dbReference>
<dbReference type="InterPro" id="IPR001509">
    <property type="entry name" value="Epimerase_deHydtase"/>
</dbReference>
<dbReference type="SMART" id="SM00822">
    <property type="entry name" value="PKS_KR"/>
    <property type="match status" value="1"/>
</dbReference>
<dbReference type="SUPFAM" id="SSF51735">
    <property type="entry name" value="NAD(P)-binding Rossmann-fold domains"/>
    <property type="match status" value="1"/>
</dbReference>
<comment type="caution">
    <text evidence="2">The sequence shown here is derived from an EMBL/GenBank/DDBJ whole genome shotgun (WGS) entry which is preliminary data.</text>
</comment>
<sequence length="893" mass="94946">MSTDTEFRPRTILVTGASGVFGREITEHLVRRGHRVVGLSRRPPESIHPGTTFIPADIRDVDAVTRAMEGCDVVAHCAWAMDAHFGDPAERAINIDGTANVLTAMERTGASRIVFASSSTAYGPRPHDRSKLKESVALAPHPEAAYAVHKAEVEAMLAAAPVDAISIRAGIVLGRRIDNRVRNLMAGPALAVVKGQPSLWQVVHADDVGRFFTLACERGPAGPVNLASEEILDVEQVGRAFGKRVVAVRQDWLEKGIDTLYRRKLMPVNRGDFEFVLFQPLLDTTKLKEEFGFECAWSGPDTLEDTRLSLTGVMGIGDKAVDVPWRRAFRPGRVPVDTPALDGVKLELGGKPDQVGEFDSPVDPRFTCFIATNFSEALPGPATPLSLTAVAPAFAQAGVAVVDFLGMTGVAKNEAYARMFSIQGHRVYMNVATGAAVGELSPGWDADSFAAQYLGRHIQDLPALDFSDLPMDKPEGIQGQIKVAGGMGVRLTGVLAGYRRDIDTMLAEVKRFSRLVGDPADRTDAQLESLFSLGYDLQCHGWRLAGLGAVLAGAATNTAEQLAGSKGVVSSVGEGLTSAEGLGGVRRLARLAAADPAVLEVLTSGGTGLYQRVQEVSPRFANAVKEALSSFGHRGPAECELASRVFADDPDLVLRTVGKAATAPERSSGAEHAEPLVPRRARPAVKLARWATGERERDRDALVRVIHLMRSIAREQGRRLTSAGVLNSSADVFYLTFDELFAPGADAKETVARRRAERERLASIRLPIAFVAPWEPEPATTALGVGDQLSGVAAAPGKARGVVRVVTPETAHLVEPGEVMVTAVTDVGYTPLFGHAAAVVTDIGGLLSHAAVVAREFGIPAVCDTATATARLVDGMEVEVDGTAGTVTVLATP</sequence>
<dbReference type="PANTHER" id="PTHR43615">
    <property type="entry name" value="PHOSPHOENOLPYRUVATE SYNTHASE-RELATED"/>
    <property type="match status" value="1"/>
</dbReference>
<dbReference type="PANTHER" id="PTHR43615:SF1">
    <property type="entry name" value="PPDK_N DOMAIN-CONTAINING PROTEIN"/>
    <property type="match status" value="1"/>
</dbReference>
<dbReference type="InterPro" id="IPR057326">
    <property type="entry name" value="KR_dom"/>
</dbReference>
<evidence type="ECO:0000313" key="2">
    <source>
        <dbReference type="EMBL" id="GAA0617057.1"/>
    </source>
</evidence>
<accession>A0ABN1GR39</accession>
<dbReference type="Pfam" id="PF01370">
    <property type="entry name" value="Epimerase"/>
    <property type="match status" value="1"/>
</dbReference>
<dbReference type="InterPro" id="IPR051549">
    <property type="entry name" value="PEP_Utilizing_Enz"/>
</dbReference>
<dbReference type="SUPFAM" id="SSF52009">
    <property type="entry name" value="Phosphohistidine domain"/>
    <property type="match status" value="1"/>
</dbReference>
<organism evidence="2 3">
    <name type="scientific">Sporichthya brevicatena</name>
    <dbReference type="NCBI Taxonomy" id="171442"/>
    <lineage>
        <taxon>Bacteria</taxon>
        <taxon>Bacillati</taxon>
        <taxon>Actinomycetota</taxon>
        <taxon>Actinomycetes</taxon>
        <taxon>Sporichthyales</taxon>
        <taxon>Sporichthyaceae</taxon>
        <taxon>Sporichthya</taxon>
    </lineage>
</organism>
<dbReference type="InterPro" id="IPR036291">
    <property type="entry name" value="NAD(P)-bd_dom_sf"/>
</dbReference>
<gene>
    <name evidence="2" type="ORF">GCM10009547_19030</name>
</gene>
<reference evidence="2 3" key="1">
    <citation type="journal article" date="2019" name="Int. J. Syst. Evol. Microbiol.">
        <title>The Global Catalogue of Microorganisms (GCM) 10K type strain sequencing project: providing services to taxonomists for standard genome sequencing and annotation.</title>
        <authorList>
            <consortium name="The Broad Institute Genomics Platform"/>
            <consortium name="The Broad Institute Genome Sequencing Center for Infectious Disease"/>
            <person name="Wu L."/>
            <person name="Ma J."/>
        </authorList>
    </citation>
    <scope>NUCLEOTIDE SEQUENCE [LARGE SCALE GENOMIC DNA]</scope>
    <source>
        <strain evidence="2 3">JCM 10671</strain>
    </source>
</reference>
<evidence type="ECO:0000259" key="1">
    <source>
        <dbReference type="SMART" id="SM00822"/>
    </source>
</evidence>
<dbReference type="Gene3D" id="3.50.30.10">
    <property type="entry name" value="Phosphohistidine domain"/>
    <property type="match status" value="1"/>
</dbReference>
<dbReference type="EMBL" id="BAAAHE010000014">
    <property type="protein sequence ID" value="GAA0617057.1"/>
    <property type="molecule type" value="Genomic_DNA"/>
</dbReference>
<evidence type="ECO:0000313" key="3">
    <source>
        <dbReference type="Proteomes" id="UP001500957"/>
    </source>
</evidence>
<proteinExistence type="predicted"/>